<organism evidence="6 7">
    <name type="scientific">Helobdella robusta</name>
    <name type="common">Californian leech</name>
    <dbReference type="NCBI Taxonomy" id="6412"/>
    <lineage>
        <taxon>Eukaryota</taxon>
        <taxon>Metazoa</taxon>
        <taxon>Spiralia</taxon>
        <taxon>Lophotrochozoa</taxon>
        <taxon>Annelida</taxon>
        <taxon>Clitellata</taxon>
        <taxon>Hirudinea</taxon>
        <taxon>Rhynchobdellida</taxon>
        <taxon>Glossiphoniidae</taxon>
        <taxon>Helobdella</taxon>
    </lineage>
</organism>
<feature type="domain" description="AMP-dependent synthetase/ligase" evidence="3">
    <location>
        <begin position="49"/>
        <end position="272"/>
    </location>
</feature>
<dbReference type="PANTHER" id="PTHR43201:SF8">
    <property type="entry name" value="ACYL-COA SYNTHETASE FAMILY MEMBER 3"/>
    <property type="match status" value="1"/>
</dbReference>
<dbReference type="GeneID" id="20195326"/>
<reference evidence="7" key="1">
    <citation type="submission" date="2012-12" db="EMBL/GenBank/DDBJ databases">
        <authorList>
            <person name="Hellsten U."/>
            <person name="Grimwood J."/>
            <person name="Chapman J.A."/>
            <person name="Shapiro H."/>
            <person name="Aerts A."/>
            <person name="Otillar R.P."/>
            <person name="Terry A.Y."/>
            <person name="Boore J.L."/>
            <person name="Simakov O."/>
            <person name="Marletaz F."/>
            <person name="Cho S.-J."/>
            <person name="Edsinger-Gonzales E."/>
            <person name="Havlak P."/>
            <person name="Kuo D.-H."/>
            <person name="Larsson T."/>
            <person name="Lv J."/>
            <person name="Arendt D."/>
            <person name="Savage R."/>
            <person name="Osoegawa K."/>
            <person name="de Jong P."/>
            <person name="Lindberg D.R."/>
            <person name="Seaver E.C."/>
            <person name="Weisblat D.A."/>
            <person name="Putnam N.H."/>
            <person name="Grigoriev I.V."/>
            <person name="Rokhsar D.S."/>
        </authorList>
    </citation>
    <scope>NUCLEOTIDE SEQUENCE</scope>
</reference>
<evidence type="ECO:0000259" key="3">
    <source>
        <dbReference type="Pfam" id="PF00501"/>
    </source>
</evidence>
<gene>
    <name evidence="6" type="primary">20195326</name>
    <name evidence="5" type="ORF">HELRODRAFT_112159</name>
</gene>
<feature type="domain" description="AMP-binding enzyme C-terminal" evidence="4">
    <location>
        <begin position="506"/>
        <end position="582"/>
    </location>
</feature>
<reference evidence="5 7" key="2">
    <citation type="journal article" date="2013" name="Nature">
        <title>Insights into bilaterian evolution from three spiralian genomes.</title>
        <authorList>
            <person name="Simakov O."/>
            <person name="Marletaz F."/>
            <person name="Cho S.J."/>
            <person name="Edsinger-Gonzales E."/>
            <person name="Havlak P."/>
            <person name="Hellsten U."/>
            <person name="Kuo D.H."/>
            <person name="Larsson T."/>
            <person name="Lv J."/>
            <person name="Arendt D."/>
            <person name="Savage R."/>
            <person name="Osoegawa K."/>
            <person name="de Jong P."/>
            <person name="Grimwood J."/>
            <person name="Chapman J.A."/>
            <person name="Shapiro H."/>
            <person name="Aerts A."/>
            <person name="Otillar R.P."/>
            <person name="Terry A.Y."/>
            <person name="Boore J.L."/>
            <person name="Grigoriev I.V."/>
            <person name="Lindberg D.R."/>
            <person name="Seaver E.C."/>
            <person name="Weisblat D.A."/>
            <person name="Putnam N.H."/>
            <person name="Rokhsar D.S."/>
        </authorList>
    </citation>
    <scope>NUCLEOTIDE SEQUENCE</scope>
</reference>
<dbReference type="STRING" id="6412.T1EFH4"/>
<dbReference type="eggNOG" id="KOG1176">
    <property type="taxonomic scope" value="Eukaryota"/>
</dbReference>
<evidence type="ECO:0000256" key="2">
    <source>
        <dbReference type="SAM" id="MobiDB-lite"/>
    </source>
</evidence>
<evidence type="ECO:0000313" key="5">
    <source>
        <dbReference type="EMBL" id="ESO03778.1"/>
    </source>
</evidence>
<dbReference type="InterPro" id="IPR025110">
    <property type="entry name" value="AMP-bd_C"/>
</dbReference>
<feature type="compositionally biased region" description="Low complexity" evidence="2">
    <location>
        <begin position="280"/>
        <end position="292"/>
    </location>
</feature>
<proteinExistence type="inferred from homology"/>
<dbReference type="OrthoDB" id="2962993at2759"/>
<dbReference type="SUPFAM" id="SSF56801">
    <property type="entry name" value="Acetyl-CoA synthetase-like"/>
    <property type="match status" value="1"/>
</dbReference>
<dbReference type="EMBL" id="AMQM01004550">
    <property type="status" value="NOT_ANNOTATED_CDS"/>
    <property type="molecule type" value="Genomic_DNA"/>
</dbReference>
<dbReference type="GO" id="GO:0031956">
    <property type="term" value="F:medium-chain fatty acid-CoA ligase activity"/>
    <property type="evidence" value="ECO:0000318"/>
    <property type="project" value="GO_Central"/>
</dbReference>
<keyword evidence="7" id="KW-1185">Reference proteome</keyword>
<evidence type="ECO:0000256" key="1">
    <source>
        <dbReference type="ARBA" id="ARBA00006432"/>
    </source>
</evidence>
<dbReference type="CDD" id="cd05941">
    <property type="entry name" value="MCS"/>
    <property type="match status" value="1"/>
</dbReference>
<protein>
    <recommendedName>
        <fullName evidence="8">AMP-dependent synthetase/ligase domain-containing protein</fullName>
    </recommendedName>
</protein>
<dbReference type="RefSeq" id="XP_009018335.1">
    <property type="nucleotide sequence ID" value="XM_009020087.1"/>
</dbReference>
<dbReference type="Pfam" id="PF13193">
    <property type="entry name" value="AMP-binding_C"/>
    <property type="match status" value="1"/>
</dbReference>
<dbReference type="HOGENOM" id="CLU_000022_59_11_1"/>
<dbReference type="FunCoup" id="T1EFH4">
    <property type="interactions" value="663"/>
</dbReference>
<comment type="similarity">
    <text evidence="1">Belongs to the ATP-dependent AMP-binding enzyme family.</text>
</comment>
<name>T1EFH4_HELRO</name>
<dbReference type="AlphaFoldDB" id="T1EFH4"/>
<dbReference type="CTD" id="20195326"/>
<dbReference type="Pfam" id="PF00501">
    <property type="entry name" value="AMP-binding"/>
    <property type="match status" value="2"/>
</dbReference>
<evidence type="ECO:0008006" key="8">
    <source>
        <dbReference type="Google" id="ProtNLM"/>
    </source>
</evidence>
<feature type="region of interest" description="Disordered" evidence="2">
    <location>
        <begin position="271"/>
        <end position="295"/>
    </location>
</feature>
<dbReference type="InterPro" id="IPR020845">
    <property type="entry name" value="AMP-binding_CS"/>
</dbReference>
<dbReference type="EMBL" id="KB096590">
    <property type="protein sequence ID" value="ESO03778.1"/>
    <property type="molecule type" value="Genomic_DNA"/>
</dbReference>
<feature type="domain" description="AMP-dependent synthetase/ligase" evidence="3">
    <location>
        <begin position="289"/>
        <end position="453"/>
    </location>
</feature>
<dbReference type="GO" id="GO:0006631">
    <property type="term" value="P:fatty acid metabolic process"/>
    <property type="evidence" value="ECO:0000318"/>
    <property type="project" value="GO_Central"/>
</dbReference>
<dbReference type="Gene3D" id="3.30.300.30">
    <property type="match status" value="1"/>
</dbReference>
<dbReference type="KEGG" id="hro:HELRODRAFT_112159"/>
<dbReference type="PROSITE" id="PS00455">
    <property type="entry name" value="AMP_BINDING"/>
    <property type="match status" value="1"/>
</dbReference>
<accession>T1EFH4</accession>
<dbReference type="InterPro" id="IPR000873">
    <property type="entry name" value="AMP-dep_synth/lig_dom"/>
</dbReference>
<evidence type="ECO:0000259" key="4">
    <source>
        <dbReference type="Pfam" id="PF13193"/>
    </source>
</evidence>
<dbReference type="Proteomes" id="UP000015101">
    <property type="component" value="Unassembled WGS sequence"/>
</dbReference>
<dbReference type="OMA" id="KGKWFKT"/>
<reference evidence="6" key="3">
    <citation type="submission" date="2015-06" db="UniProtKB">
        <authorList>
            <consortium name="EnsemblMetazoa"/>
        </authorList>
    </citation>
    <scope>IDENTIFICATION</scope>
</reference>
<dbReference type="EnsemblMetazoa" id="HelroT112159">
    <property type="protein sequence ID" value="HelroP112159"/>
    <property type="gene ID" value="HelroG112159"/>
</dbReference>
<dbReference type="InterPro" id="IPR042099">
    <property type="entry name" value="ANL_N_sf"/>
</dbReference>
<dbReference type="InParanoid" id="T1EFH4"/>
<dbReference type="Gene3D" id="3.40.50.12780">
    <property type="entry name" value="N-terminal domain of ligase-like"/>
    <property type="match status" value="1"/>
</dbReference>
<dbReference type="PANTHER" id="PTHR43201">
    <property type="entry name" value="ACYL-COA SYNTHETASE"/>
    <property type="match status" value="1"/>
</dbReference>
<dbReference type="InterPro" id="IPR045851">
    <property type="entry name" value="AMP-bd_C_sf"/>
</dbReference>
<evidence type="ECO:0000313" key="7">
    <source>
        <dbReference type="Proteomes" id="UP000015101"/>
    </source>
</evidence>
<evidence type="ECO:0000313" key="6">
    <source>
        <dbReference type="EnsemblMetazoa" id="HelroP112159"/>
    </source>
</evidence>
<sequence length="595" mass="67429">MLHSNSLIGKSNPAAYHFTKYISSINYANFLHSQPKTASFNDLIPSFIKAQEFPNNVAIRDKFRSHSYGDLLTKSHQLSHFIKKKLNDNRSGAKKVSALLCPNDSRYVVSMWGSWMAGSLVLPMSGKHPENLLNYFLQDSSTNVLITTEEYRHVAQKLKDKNPNVYNIFFMVKVTEDLMDRPALIVYTSGTTGNPKGALHTHRTISTMIHGMIDRWGWSQDDVILHALPLNHVHGVINALLTPLTSGACCVMLPKFDPELVWDMILNRKTSTTSTKHQQQRQQQHQQQHQQRSNPNIFMGVPTMYNMLIDSLQQKVEGERWKLSDRDRNKFLGAVKNFCQENIRLFVSGSAPLPLPIIQKWEELTGHTLLERYGMTELGMVFTNFLNGPREPGYVGRPFPLVDVAIAKNINQSERGYEILSVGNEDGTKVFTDGNEVTGELLVKGGTVFSGYLNKEEATSQAFTSDGWFITGDTVSYSQSKDSYKILGRTSVDVIKHGGFKLSALEIENYLLKHENIREVAVLGVKDEKWGQKVFAVVVLKNRDVPFNVDDVRKWCRLHMASYQVPSDFRVVDDLQRNAMGKINKKILLSLYARD</sequence>